<organism evidence="1">
    <name type="scientific">Lotus japonicus</name>
    <name type="common">Lotus corniculatus var. japonicus</name>
    <dbReference type="NCBI Taxonomy" id="34305"/>
    <lineage>
        <taxon>Eukaryota</taxon>
        <taxon>Viridiplantae</taxon>
        <taxon>Streptophyta</taxon>
        <taxon>Embryophyta</taxon>
        <taxon>Tracheophyta</taxon>
        <taxon>Spermatophyta</taxon>
        <taxon>Magnoliopsida</taxon>
        <taxon>eudicotyledons</taxon>
        <taxon>Gunneridae</taxon>
        <taxon>Pentapetalae</taxon>
        <taxon>rosids</taxon>
        <taxon>fabids</taxon>
        <taxon>Fabales</taxon>
        <taxon>Fabaceae</taxon>
        <taxon>Papilionoideae</taxon>
        <taxon>50 kb inversion clade</taxon>
        <taxon>NPAAA clade</taxon>
        <taxon>Hologalegina</taxon>
        <taxon>robinioid clade</taxon>
        <taxon>Loteae</taxon>
        <taxon>Lotus</taxon>
    </lineage>
</organism>
<evidence type="ECO:0000313" key="1">
    <source>
        <dbReference type="EMBL" id="AFK34695.1"/>
    </source>
</evidence>
<protein>
    <submittedName>
        <fullName evidence="1">Uncharacterized protein</fullName>
    </submittedName>
</protein>
<sequence length="158" mass="17185">MSTHYSNINDQNFINQIEKNSLRSSLLVNIGEPALPTVMAIKMVRHESPSTALRIRALLPQPLNLARVINLVELQHSELNLPMLVLDLLGLGVGLLLALLSATAETEDKVESGLLLDVVVSKCAAVFQLLPGEDETLLVRWDSLLVLDLGLDVVDCVG</sequence>
<reference evidence="1" key="1">
    <citation type="submission" date="2012-05" db="EMBL/GenBank/DDBJ databases">
        <authorList>
            <person name="Krishnakumar V."/>
            <person name="Cheung F."/>
            <person name="Xiao Y."/>
            <person name="Chan A."/>
            <person name="Moskal W.A."/>
            <person name="Town C.D."/>
        </authorList>
    </citation>
    <scope>NUCLEOTIDE SEQUENCE</scope>
</reference>
<name>I3S353_LOTJA</name>
<proteinExistence type="evidence at transcript level"/>
<accession>I3S353</accession>
<dbReference type="AlphaFoldDB" id="I3S353"/>
<dbReference type="EMBL" id="BT134900">
    <property type="protein sequence ID" value="AFK34695.1"/>
    <property type="molecule type" value="mRNA"/>
</dbReference>